<dbReference type="AlphaFoldDB" id="H1HPW4"/>
<feature type="transmembrane region" description="Helical" evidence="1">
    <location>
        <begin position="21"/>
        <end position="42"/>
    </location>
</feature>
<dbReference type="EMBL" id="AGEK01000037">
    <property type="protein sequence ID" value="EHO67188.1"/>
    <property type="molecule type" value="Genomic_DNA"/>
</dbReference>
<gene>
    <name evidence="2" type="ORF">HMPREF9944_02289</name>
</gene>
<dbReference type="InterPro" id="IPR025324">
    <property type="entry name" value="DUF4230"/>
</dbReference>
<sequence>MESNKRCSFLRSIINKLSLKGALMLGSVILLLVVVSLILRWIGKSNSLYIEENKRIDLTPTLIKSIEEIGEWEFLQLTDEELVDTIKHGFFGDSRLVRIYYGTLRLGFNLHEAEPGWLKQDKDTLRLMLPPIRLLDKDFIDEARTKAFYESGSWTEADKQALYDRAYKLMMQRCITPANIQTARRNACLQMESMMRSMGFGAVKATFAQPER</sequence>
<organism evidence="2 3">
    <name type="scientific">Segatella maculosa OT 289</name>
    <dbReference type="NCBI Taxonomy" id="999422"/>
    <lineage>
        <taxon>Bacteria</taxon>
        <taxon>Pseudomonadati</taxon>
        <taxon>Bacteroidota</taxon>
        <taxon>Bacteroidia</taxon>
        <taxon>Bacteroidales</taxon>
        <taxon>Prevotellaceae</taxon>
        <taxon>Segatella</taxon>
    </lineage>
</organism>
<evidence type="ECO:0000256" key="1">
    <source>
        <dbReference type="SAM" id="Phobius"/>
    </source>
</evidence>
<keyword evidence="3" id="KW-1185">Reference proteome</keyword>
<dbReference type="STRING" id="999422.HMPREF9944_02289"/>
<evidence type="ECO:0000313" key="2">
    <source>
        <dbReference type="EMBL" id="EHO67188.1"/>
    </source>
</evidence>
<evidence type="ECO:0000313" key="3">
    <source>
        <dbReference type="Proteomes" id="UP000003167"/>
    </source>
</evidence>
<dbReference type="HOGENOM" id="CLU_102841_0_0_10"/>
<evidence type="ECO:0008006" key="4">
    <source>
        <dbReference type="Google" id="ProtNLM"/>
    </source>
</evidence>
<keyword evidence="1" id="KW-1133">Transmembrane helix</keyword>
<proteinExistence type="predicted"/>
<accession>H1HPW4</accession>
<dbReference type="RefSeq" id="WP_008566287.1">
    <property type="nucleotide sequence ID" value="NZ_JH594509.1"/>
</dbReference>
<reference evidence="2 3" key="1">
    <citation type="submission" date="2011-12" db="EMBL/GenBank/DDBJ databases">
        <title>The Genome Sequence of Prevotella maculosa OT 289.</title>
        <authorList>
            <consortium name="The Broad Institute Genome Sequencing Platform"/>
            <person name="Earl A."/>
            <person name="Ward D."/>
            <person name="Feldgarden M."/>
            <person name="Gevers D."/>
            <person name="Izard J."/>
            <person name="Blanton J.M."/>
            <person name="Mathney J."/>
            <person name="Tanner A.C."/>
            <person name="Dewhirst F.E."/>
            <person name="Young S.K."/>
            <person name="Zeng Q."/>
            <person name="Gargeya S."/>
            <person name="Fitzgerald M."/>
            <person name="Haas B."/>
            <person name="Abouelleil A."/>
            <person name="Alvarado L."/>
            <person name="Arachchi H.M."/>
            <person name="Berlin A."/>
            <person name="Chapman S.B."/>
            <person name="Gearin G."/>
            <person name="Goldberg J."/>
            <person name="Griggs A."/>
            <person name="Gujja S."/>
            <person name="Hansen M."/>
            <person name="Heiman D."/>
            <person name="Howarth C."/>
            <person name="Larimer J."/>
            <person name="Lui A."/>
            <person name="MacDonald P.J.P."/>
            <person name="McCowen C."/>
            <person name="Montmayeur A."/>
            <person name="Murphy C."/>
            <person name="Neiman D."/>
            <person name="Pearson M."/>
            <person name="Priest M."/>
            <person name="Roberts A."/>
            <person name="Saif S."/>
            <person name="Shea T."/>
            <person name="Sisk P."/>
            <person name="Stolte C."/>
            <person name="Sykes S."/>
            <person name="Wortman J."/>
            <person name="Nusbaum C."/>
            <person name="Birren B."/>
        </authorList>
    </citation>
    <scope>NUCLEOTIDE SEQUENCE [LARGE SCALE GENOMIC DNA]</scope>
    <source>
        <strain evidence="2 3">OT 289</strain>
    </source>
</reference>
<keyword evidence="1" id="KW-0472">Membrane</keyword>
<protein>
    <recommendedName>
        <fullName evidence="4">DUF4230 domain-containing protein</fullName>
    </recommendedName>
</protein>
<name>H1HPW4_9BACT</name>
<dbReference type="Pfam" id="PF14014">
    <property type="entry name" value="DUF4230"/>
    <property type="match status" value="1"/>
</dbReference>
<dbReference type="Proteomes" id="UP000003167">
    <property type="component" value="Unassembled WGS sequence"/>
</dbReference>
<dbReference type="OrthoDB" id="1079857at2"/>
<keyword evidence="1" id="KW-0812">Transmembrane</keyword>
<comment type="caution">
    <text evidence="2">The sequence shown here is derived from an EMBL/GenBank/DDBJ whole genome shotgun (WGS) entry which is preliminary data.</text>
</comment>
<dbReference type="PATRIC" id="fig|999422.3.peg.2317"/>